<dbReference type="InterPro" id="IPR026341">
    <property type="entry name" value="T9SS_type_B"/>
</dbReference>
<reference evidence="1 2" key="1">
    <citation type="submission" date="2016-10" db="EMBL/GenBank/DDBJ databases">
        <authorList>
            <person name="Varghese N."/>
            <person name="Submissions S."/>
        </authorList>
    </citation>
    <scope>NUCLEOTIDE SEQUENCE [LARGE SCALE GENOMIC DNA]</scope>
    <source>
        <strain evidence="1 2">DSM 11449</strain>
    </source>
</reference>
<dbReference type="Pfam" id="PF13585">
    <property type="entry name" value="CHU_C"/>
    <property type="match status" value="1"/>
</dbReference>
<proteinExistence type="predicted"/>
<evidence type="ECO:0000313" key="1">
    <source>
        <dbReference type="EMBL" id="SDX20064.1"/>
    </source>
</evidence>
<organism evidence="1 2">
    <name type="scientific">Capnocytophaga granulosa</name>
    <dbReference type="NCBI Taxonomy" id="45242"/>
    <lineage>
        <taxon>Bacteria</taxon>
        <taxon>Pseudomonadati</taxon>
        <taxon>Bacteroidota</taxon>
        <taxon>Flavobacteriia</taxon>
        <taxon>Flavobacteriales</taxon>
        <taxon>Flavobacteriaceae</taxon>
        <taxon>Capnocytophaga</taxon>
    </lineage>
</organism>
<gene>
    <name evidence="1" type="ORF">SAMN05444420_1141</name>
</gene>
<keyword evidence="2" id="KW-1185">Reference proteome</keyword>
<dbReference type="Proteomes" id="UP000182771">
    <property type="component" value="Unassembled WGS sequence"/>
</dbReference>
<comment type="caution">
    <text evidence="1">The sequence shown here is derived from an EMBL/GenBank/DDBJ whole genome shotgun (WGS) entry which is preliminary data.</text>
</comment>
<dbReference type="EMBL" id="FNND01000014">
    <property type="protein sequence ID" value="SDX20064.1"/>
    <property type="molecule type" value="Genomic_DNA"/>
</dbReference>
<accession>A0A1H2ZT25</accession>
<feature type="non-terminal residue" evidence="1">
    <location>
        <position position="1"/>
    </location>
</feature>
<protein>
    <submittedName>
        <fullName evidence="1">Gliding motility-associated C-terminal domain-containing protein</fullName>
    </submittedName>
</protein>
<name>A0A1H2ZT25_9FLAO</name>
<dbReference type="NCBIfam" id="TIGR04131">
    <property type="entry name" value="Bac_Flav_CTERM"/>
    <property type="match status" value="1"/>
</dbReference>
<sequence length="2564" mass="277762">DFDKDGNGVLDIKNYSATCENGQGGKLVIKRFKGKGPFKLVLTHLTDNTQEVRRIPRAHDPANKVYLDAPTPPSNIGVLRVEDYTFENLEADPTPNNYKIEIIDEGNSDCPILGPAGRTFTIAQMEFVKPSGGWVTQTQPDCADTTMGFGLKATHTATIGNYRVVYRVVRQDGNLVSGVWRNETDHPIPTAPKNYVAQGVVGAFMGDTYPIGTRIVAEIGLEDLDNIGNILCRKELPEFTLRSTPTGFEAIPQVYNNCQYDLQVKFGLAADQIQFFLNHDGAPAEAQTGVISNYAAGTLVPFPGHLTKGRSYTVYVHYKLTSTSPLCKASIEVPVVPGVNTPAIQIDEAESTWAACGTANTPMNITFTLKVTSGTPLTYSIYEKDTNGAPKTPALAPGLPMPAPMPGTTNVYQLTLPGQTVPATGKQYIVSLSDGVCESMNKDMRVTPPATPLGPATGTFTVVANKTKPISCEEGKGQITIAAGSVSGGEGPFTFRLSKEKNPFLRKNFVKQNISAPVSNAEVGFDLKETDFDTSHRPAHLAAATDFWKEVFPSLTFTLEIIDQKTNCKVEVTASGNALGHLINSKYTAKYSIAIVNHSTSNACENGNDQYRLKITLLDINATITPAPPGTPYQATVAQPTDYEYSIDGGVTYKDFDTTGAAEEDIPTFFDHKKIKVRYKLSKCEATIVPPAPPAALPGTNERLTYPKLAFTATKGSDMVCETSTTYVVKLNLKLTSGTDFVQSPMLPPAVVGGGNRYDIIVTRSTSSTPQTRTATVPAPHMTLATAPTDNHTQELKVTLAPPISGEPTYYYTVWVKDKGNGDGATNYCDDYKPSAPIEVLPAEAESDLIARHQVDRTKLTDVKSCTAGASTGSFEFTRTKTTSSREDVDFQYALEWDPNTSGGSYTEIGTIDSSHIVPDNTPNTVRYRVTGLKKGAYRIKIKRSASGSCGWVDVTNETIGRIVINEHGQLSKDTSSIPSGIELVQMTCDNTTVTPPALQPQSDYAQLRVHVVGGVAPYTFRVKDASAGSVIAEATEASLTPPPTYPAFADDKANHTFQLPDKGRDYDVLVEITDANGCTLTIPATQIGKIKTLHKITGATAVREKPEHRMTCNPTSTEKVKIKLTYTKAGGNTDGYNVWLQKVVGGVADPIGTAPYLEGERTVADIPGSGEGYIDIPHDSDDMADYRITLFDKDTKCTYTLTDDYRMYKTQKPRANLVLVQTCNSTQSPTSATVTFRVEVDGGDYSQYGGYNYKITTGSPGTTVLAKTAINAPSDEAEVTLTAAQLPVGTPTQFDVEVEVVNTKCKATSSTMVTRPNPIVAFTAMTHPMTYCDRTPNNDGEITVTNNPTGGWGAPYLYRLVSNGTPVGEFTNNTTFGGLGVGSHYIQVKDAQNCIANLSPTYDFIEYDPNIMDIRTPNPPQAKVPTCVGEQNGEISLTGVAGGEIPSGTPAPGGHTAAEVQGKLMYALYDAETDAFLGVTLPDDNPGTRGTVTFKNLGAGSYKIRIYTELSCTDTYKEVGPVQVPDPGSIVVRARLTKYPGCTVAGDLVADIDPRPNIDPSRGTYVAQLYEVTGSPQLMGTGVITGTYNTGVTATFAGVITPGTTDDRQYQVIVKDDNGSSTACEGKSNIVFVDKVTAIAPTLVADKSQLSLKCNGSSYGKITVTATGGKQDEAYSFLLKMQDGSAATTSSTNPNPQGVFEGLKAGIYKVEVSQATGGCDTKSVENITITEETAYKVKYDLEDVKCNGDKNGKITIEMLPGGQQHRDGRQRKLTYAISPRLDRFLDKPGGVIDSLAPGKYFVIVQDENGCRPNEIFEKDNTTATGLDIIEFTIGEPEPLSVTVNPEATEHESCIDAKDGKTRLRVFGGTPVSTDPITHDKVYQLIIDSNAPIAYHTKDSGDLLEGLSAGEHTFRIIDKNGCEAETAVTIEPGSEVKLKLSAGKYECVDGKIKWIVEASVTPTTAALNVRYLLTEVGNPAKVDQPHDNTQFNLDVDLQGNTTKTYIISVLHKVAGHGECRVDSDPIQVAPKEPLTIDPLSGKPTVSCHDGEDGRFEITARGGSSKYNYGLKKADGTFDWQGENNKFTGLKVGSYTVGVKDMEYNCIAELTNIVVESPDKIAIKQQSIQHVGCKGETNGKISYAIEGGNTPYKWEVYKEDGTTTSKRGTGVRVAVPFEITDLAAGKYMIKVTDAKDCEASKEFEIIEGVDLGGRIVQSYDCHASIDENNKVLVVAGGRGANSDTAAEGTYDVYVSVNTPYLVVNPSARGAANRLRYAIGVEGGTTPIQRYEFEGTTPEGSDNTHNMYQIKHASLIPKLNAARALQEGLNQYKIYLYYFDKDNPAMSDAPLCESVRDLNIEYYPPVKITNTSISNDLNLLKVKVEGGKERYTVYFCSAQYHTAEEAKSHYVQKVEDVKAGDEVTYFVQKTDYEEENPDTGKVEKKIRVYVEDSKGELKEENGGKEACGHSVFLYKEFVDVVIPNFFTPNGDGQYDTWAPLNLASYPNAETVIYDRYGRKIATLNNKEEWDGTYGGEALPTGDYWFILRLNEPDDNRTFKGHFTLYR</sequence>
<evidence type="ECO:0000313" key="2">
    <source>
        <dbReference type="Proteomes" id="UP000182771"/>
    </source>
</evidence>